<keyword evidence="1" id="KW-0433">Leucine-rich repeat</keyword>
<dbReference type="RefSeq" id="WP_106463014.1">
    <property type="nucleotide sequence ID" value="NZ_PXOQ01000007.1"/>
</dbReference>
<name>A0A2T1NEJ4_9FLAO</name>
<dbReference type="InterPro" id="IPR050836">
    <property type="entry name" value="SDS22/Internalin_LRR"/>
</dbReference>
<evidence type="ECO:0008006" key="5">
    <source>
        <dbReference type="Google" id="ProtNLM"/>
    </source>
</evidence>
<dbReference type="Proteomes" id="UP000238426">
    <property type="component" value="Unassembled WGS sequence"/>
</dbReference>
<dbReference type="PANTHER" id="PTHR46652:SF3">
    <property type="entry name" value="LEUCINE-RICH REPEAT-CONTAINING PROTEIN 9"/>
    <property type="match status" value="1"/>
</dbReference>
<dbReference type="PANTHER" id="PTHR46652">
    <property type="entry name" value="LEUCINE-RICH REPEAT AND IQ DOMAIN-CONTAINING PROTEIN 1-RELATED"/>
    <property type="match status" value="1"/>
</dbReference>
<keyword evidence="2" id="KW-0677">Repeat</keyword>
<dbReference type="InterPro" id="IPR032675">
    <property type="entry name" value="LRR_dom_sf"/>
</dbReference>
<gene>
    <name evidence="3" type="ORF">C7H52_06260</name>
</gene>
<dbReference type="OrthoDB" id="1110367at2"/>
<dbReference type="EMBL" id="PXOQ01000007">
    <property type="protein sequence ID" value="PSG90873.1"/>
    <property type="molecule type" value="Genomic_DNA"/>
</dbReference>
<dbReference type="SUPFAM" id="SSF52058">
    <property type="entry name" value="L domain-like"/>
    <property type="match status" value="1"/>
</dbReference>
<dbReference type="Gene3D" id="3.80.10.10">
    <property type="entry name" value="Ribonuclease Inhibitor"/>
    <property type="match status" value="2"/>
</dbReference>
<evidence type="ECO:0000313" key="4">
    <source>
        <dbReference type="Proteomes" id="UP000238426"/>
    </source>
</evidence>
<reference evidence="3 4" key="1">
    <citation type="submission" date="2018-03" db="EMBL/GenBank/DDBJ databases">
        <title>Mesoflavibacter sp. HG37 and Mesoflavibacter sp. HG96 sp.nov., two marine bacteria isolated from seawater of Western Pacific Ocean.</title>
        <authorList>
            <person name="Cheng H."/>
            <person name="Wu Y.-H."/>
            <person name="Guo L.-L."/>
            <person name="Xu X.-W."/>
        </authorList>
    </citation>
    <scope>NUCLEOTIDE SEQUENCE [LARGE SCALE GENOMIC DNA]</scope>
    <source>
        <strain evidence="3 4">KCTC 32269</strain>
    </source>
</reference>
<evidence type="ECO:0000313" key="3">
    <source>
        <dbReference type="EMBL" id="PSG90873.1"/>
    </source>
</evidence>
<comment type="caution">
    <text evidence="3">The sequence shown here is derived from an EMBL/GenBank/DDBJ whole genome shotgun (WGS) entry which is preliminary data.</text>
</comment>
<proteinExistence type="predicted"/>
<dbReference type="AlphaFoldDB" id="A0A2T1NEJ4"/>
<sequence>MSTQNPNIQAIVDRVFDNLSQYNTPESITPSVVAGAIGLAVQNLYSPQDLFMGNNGVTSLDLTNYVNLERLYAKDNPFVSLDFSNAVALKVLHLSSCELNTGLDLSNQPNLEEIDLSSFSDFTNGYSLDLSSNTALKNVVLDTILINSLNLTNCTVIDKLELYSINGLTDLDLTSQTVLKTLNLANIPTLNNLDISNCTDLEKLNITGVTLNTFNITPFNQLVDLSLISTNLTNFDPSPCASLKTLDLSSNSIPNLDFSQNTNLETIILNANPLDGTNLNSNTVKTISLFATGLTSLDLSGLPSLEALDARNLNLSGNLIDISNCPNLKSLNFTATVIDSAQHTANLEILDTNGLTNGIYTYKGFSFPSSAFKTSLEAKGWVIQSGGF</sequence>
<accession>A0A2T1NEJ4</accession>
<organism evidence="3 4">
    <name type="scientific">Aurantibacter aestuarii</name>
    <dbReference type="NCBI Taxonomy" id="1266046"/>
    <lineage>
        <taxon>Bacteria</taxon>
        <taxon>Pseudomonadati</taxon>
        <taxon>Bacteroidota</taxon>
        <taxon>Flavobacteriia</taxon>
        <taxon>Flavobacteriales</taxon>
        <taxon>Flavobacteriaceae</taxon>
        <taxon>Aurantibacter</taxon>
    </lineage>
</organism>
<dbReference type="InterPro" id="IPR001611">
    <property type="entry name" value="Leu-rich_rpt"/>
</dbReference>
<evidence type="ECO:0000256" key="2">
    <source>
        <dbReference type="ARBA" id="ARBA00022737"/>
    </source>
</evidence>
<evidence type="ECO:0000256" key="1">
    <source>
        <dbReference type="ARBA" id="ARBA00022614"/>
    </source>
</evidence>
<protein>
    <recommendedName>
        <fullName evidence="5">Internalin</fullName>
    </recommendedName>
</protein>
<keyword evidence="4" id="KW-1185">Reference proteome</keyword>
<dbReference type="PROSITE" id="PS51450">
    <property type="entry name" value="LRR"/>
    <property type="match status" value="1"/>
</dbReference>